<evidence type="ECO:0000256" key="1">
    <source>
        <dbReference type="SAM" id="MobiDB-lite"/>
    </source>
</evidence>
<name>A0ABD3F1U7_9STRA</name>
<dbReference type="AlphaFoldDB" id="A0ABD3F1U7"/>
<evidence type="ECO:0000313" key="2">
    <source>
        <dbReference type="EMBL" id="KAL3660050.1"/>
    </source>
</evidence>
<gene>
    <name evidence="2" type="ORF">V7S43_014972</name>
</gene>
<keyword evidence="3" id="KW-1185">Reference proteome</keyword>
<protein>
    <submittedName>
        <fullName evidence="2">Uncharacterized protein</fullName>
    </submittedName>
</protein>
<reference evidence="2 3" key="1">
    <citation type="submission" date="2024-09" db="EMBL/GenBank/DDBJ databases">
        <title>Genome sequencing and assembly of Phytophthora oleae, isolate VK10A, causative agent of rot of olive drupes.</title>
        <authorList>
            <person name="Conti Taguali S."/>
            <person name="Riolo M."/>
            <person name="La Spada F."/>
            <person name="Cacciola S.O."/>
            <person name="Dionisio G."/>
        </authorList>
    </citation>
    <scope>NUCLEOTIDE SEQUENCE [LARGE SCALE GENOMIC DNA]</scope>
    <source>
        <strain evidence="2 3">VK10A</strain>
    </source>
</reference>
<dbReference type="EMBL" id="JBIMZQ010000043">
    <property type="protein sequence ID" value="KAL3660050.1"/>
    <property type="molecule type" value="Genomic_DNA"/>
</dbReference>
<proteinExistence type="predicted"/>
<dbReference type="Proteomes" id="UP001632037">
    <property type="component" value="Unassembled WGS sequence"/>
</dbReference>
<evidence type="ECO:0000313" key="3">
    <source>
        <dbReference type="Proteomes" id="UP001632037"/>
    </source>
</evidence>
<feature type="compositionally biased region" description="Acidic residues" evidence="1">
    <location>
        <begin position="57"/>
        <end position="77"/>
    </location>
</feature>
<comment type="caution">
    <text evidence="2">The sequence shown here is derived from an EMBL/GenBank/DDBJ whole genome shotgun (WGS) entry which is preliminary data.</text>
</comment>
<sequence>MLLVASAVIFKETSLAEVYTFSTGSKPMPLATVVPAGHLPPNGDNERNAVPFNYSDDISERDADDSDDSSDDVSTDSEDAYSAATTVAVLNAAFKLGSVLNATSTIEQTYVNWVGTALDDSYSRACWRKAHIAKTCPLGYEDKLGMCWTQCPYSYPVACGLECIRQNDDCGAEVFYKVAVVVQTALSLSAWSVYGDMTKWAKSVQVAIKCTKYMISLTKSLVRYIRYIKVHDPETTQDKLLSILYQIDNVIIDIPVTISYCIGKKASDEVKFTDSVLTTAEYALRDIISNGAAIVSSWSAFTNFMKNITLGGSISSLSDTDITSLKSALKSNTTCGYDMKRLLDRTWMTVAELRRLNPEISEDDIRVVMSHSNLVLNDIPIATNNCMNELLEESDELTAYATRDTLRKTFGAIVDDLISAGTSNNGTLLRFGEYAFKIADRAIGFWSIWDPFYVSSVISEFVQSICGPTQLVGEIDDGNVKKALGMSIVQDAFNHSTGMWTKNGDGIVTINFKSADTKDVSVNIKSGGDKIAEVLVRAGKTRTWKANVTELAGKTLYLDRWRPGFLDLPGTGGGSLLLWVPQSTKGSLDLTAVLNVS</sequence>
<feature type="region of interest" description="Disordered" evidence="1">
    <location>
        <begin position="36"/>
        <end position="77"/>
    </location>
</feature>
<organism evidence="2 3">
    <name type="scientific">Phytophthora oleae</name>
    <dbReference type="NCBI Taxonomy" id="2107226"/>
    <lineage>
        <taxon>Eukaryota</taxon>
        <taxon>Sar</taxon>
        <taxon>Stramenopiles</taxon>
        <taxon>Oomycota</taxon>
        <taxon>Peronosporomycetes</taxon>
        <taxon>Peronosporales</taxon>
        <taxon>Peronosporaceae</taxon>
        <taxon>Phytophthora</taxon>
    </lineage>
</organism>
<accession>A0ABD3F1U7</accession>